<dbReference type="Proteomes" id="UP000046155">
    <property type="component" value="Unassembled WGS sequence"/>
</dbReference>
<evidence type="ECO:0000313" key="2">
    <source>
        <dbReference type="Proteomes" id="UP000046155"/>
    </source>
</evidence>
<dbReference type="RefSeq" id="WP_156972040.1">
    <property type="nucleotide sequence ID" value="NZ_CDRZ01000027.1"/>
</dbReference>
<name>A0A0B7MHU0_9FIRM</name>
<gene>
    <name evidence="1" type="ORF">SSCH_1220016</name>
</gene>
<evidence type="ECO:0000313" key="1">
    <source>
        <dbReference type="EMBL" id="CEO87763.1"/>
    </source>
</evidence>
<keyword evidence="2" id="KW-1185">Reference proteome</keyword>
<proteinExistence type="predicted"/>
<dbReference type="OrthoDB" id="289364at2"/>
<sequence>MQRLFLGALFFLIFYYRKSLFGFCSLGSSFLKLSFSLRSSSSKLLTCKAKAAIVILFSLLDERKRRLYTGFESLKWGHGGDRRIASLLDLVEKTVARGRLELLDEDLDYEGVRKPGAAAGR</sequence>
<dbReference type="EMBL" id="CDRZ01000027">
    <property type="protein sequence ID" value="CEO87763.1"/>
    <property type="molecule type" value="Genomic_DNA"/>
</dbReference>
<reference evidence="2" key="1">
    <citation type="submission" date="2015-01" db="EMBL/GenBank/DDBJ databases">
        <authorList>
            <person name="Manzoor Shahid"/>
            <person name="Zubair Saima"/>
        </authorList>
    </citation>
    <scope>NUCLEOTIDE SEQUENCE [LARGE SCALE GENOMIC DNA]</scope>
    <source>
        <strain evidence="2">Sp3</strain>
    </source>
</reference>
<accession>A0A0B7MHU0</accession>
<dbReference type="AlphaFoldDB" id="A0A0B7MHU0"/>
<protein>
    <submittedName>
        <fullName evidence="1">Uncharacterized protein</fullName>
    </submittedName>
</protein>
<organism evidence="1 2">
    <name type="scientific">Syntrophaceticus schinkii</name>
    <dbReference type="NCBI Taxonomy" id="499207"/>
    <lineage>
        <taxon>Bacteria</taxon>
        <taxon>Bacillati</taxon>
        <taxon>Bacillota</taxon>
        <taxon>Clostridia</taxon>
        <taxon>Thermoanaerobacterales</taxon>
        <taxon>Thermoanaerobacterales Family III. Incertae Sedis</taxon>
        <taxon>Syntrophaceticus</taxon>
    </lineage>
</organism>